<dbReference type="EMBL" id="CP001197">
    <property type="protein sequence ID" value="ACL08060.1"/>
    <property type="molecule type" value="Genomic_DNA"/>
</dbReference>
<feature type="compositionally biased region" description="Low complexity" evidence="1">
    <location>
        <begin position="259"/>
        <end position="286"/>
    </location>
</feature>
<organism evidence="2">
    <name type="scientific">Nitratidesulfovibrio vulgaris (strain DSM 19637 / Miyazaki F)</name>
    <name type="common">Desulfovibrio vulgaris</name>
    <dbReference type="NCBI Taxonomy" id="883"/>
    <lineage>
        <taxon>Bacteria</taxon>
        <taxon>Pseudomonadati</taxon>
        <taxon>Thermodesulfobacteriota</taxon>
        <taxon>Desulfovibrionia</taxon>
        <taxon>Desulfovibrionales</taxon>
        <taxon>Desulfovibrionaceae</taxon>
        <taxon>Nitratidesulfovibrio</taxon>
    </lineage>
</organism>
<evidence type="ECO:0000313" key="2">
    <source>
        <dbReference type="EMBL" id="ACL08060.1"/>
    </source>
</evidence>
<reference evidence="2" key="1">
    <citation type="submission" date="2008-10" db="EMBL/GenBank/DDBJ databases">
        <title>Complete sequence of Desulfovibrio vulgaris str. 'Miyazaki F'.</title>
        <authorList>
            <person name="Lucas S."/>
            <person name="Copeland A."/>
            <person name="Lapidus A."/>
            <person name="Glavina del Rio T."/>
            <person name="Dalin E."/>
            <person name="Tice H."/>
            <person name="Bruce D."/>
            <person name="Goodwin L."/>
            <person name="Pitluck S."/>
            <person name="Sims D."/>
            <person name="Brettin T."/>
            <person name="Detter J.C."/>
            <person name="Han C."/>
            <person name="Larimer F."/>
            <person name="Land M."/>
            <person name="Hauser L."/>
            <person name="Kyrpides N."/>
            <person name="Mikhailova N."/>
            <person name="Hazen T.C."/>
            <person name="Richardson P."/>
        </authorList>
    </citation>
    <scope>NUCLEOTIDE SEQUENCE</scope>
    <source>
        <strain evidence="2">Miyazaki F</strain>
    </source>
</reference>
<gene>
    <name evidence="2" type="ordered locus">DvMF_1106</name>
</gene>
<accession>B8DK98</accession>
<dbReference type="HOGENOM" id="CLU_530744_0_0_7"/>
<protein>
    <submittedName>
        <fullName evidence="2">Phage uncharacterized protein-like protein</fullName>
    </submittedName>
</protein>
<sequence>MPAPPMIPPAAAMPTTRRDTAALYADLAADATRSGPAALAAVQAELGRRDLFYLLTRLMNRTDMDRDWLFERCREVQAAPDGHLDLWAREHYKSTIITFGQTVRDILNDPEITVGIFSHSRPVAKDFLGQIKHEFEHNDLLKRLYPDVLWAAPRRQAPVWSLDKGIVVRRRGNPKEATVEAWGLVDGQPTGKHFRLLVYDDVVTRDSVTTPEMIAKVTECWALSLNLGASGVTGEDRGGGRAGNSGGDARGKTGNKNGAAAPADDTGLADGATAPAPADADNALPASGAGRRRYIGTRYHFNDTWRTILERRAATPRIHPATATGAPDGPPVLLSPAALAEKRRQMGPYVFGCQMLLNPAADTAQGFRAQWLRRYASDAGNGADHGRASPLARWGHCNRYLLVDPAGERKKGSDYTVMLVVGLAPDGNRYLLDGVRDRLNLTGRAAALFRLHRTWRPLATGYEKYGMQADIEHVRTEQERRNYRFDITPLGGPMPKKDRIRRLVPEFEQGRMLLPHRLPFVDAEGKRRDLAREFVDEEYLAFPVSRHDDMLDCLARILDPDLGAEFPDPDSGGFGPAGHGAGHGDLGCTDDTAHMEYPLYG</sequence>
<feature type="region of interest" description="Disordered" evidence="1">
    <location>
        <begin position="232"/>
        <end position="287"/>
    </location>
</feature>
<dbReference type="Gene3D" id="3.30.420.240">
    <property type="match status" value="1"/>
</dbReference>
<dbReference type="STRING" id="883.DvMF_1106"/>
<evidence type="ECO:0000256" key="1">
    <source>
        <dbReference type="SAM" id="MobiDB-lite"/>
    </source>
</evidence>
<name>B8DK98_NITV9</name>
<dbReference type="eggNOG" id="COG5362">
    <property type="taxonomic scope" value="Bacteria"/>
</dbReference>
<dbReference type="AlphaFoldDB" id="B8DK98"/>
<proteinExistence type="predicted"/>
<dbReference type="KEGG" id="dvm:DvMF_1106"/>